<dbReference type="RefSeq" id="WP_009601657.1">
    <property type="nucleotide sequence ID" value="NZ_AEIU01000075.1"/>
</dbReference>
<proteinExistence type="predicted"/>
<dbReference type="AlphaFoldDB" id="E3BKT1"/>
<evidence type="ECO:0008006" key="6">
    <source>
        <dbReference type="Google" id="ProtNLM"/>
    </source>
</evidence>
<dbReference type="InterPro" id="IPR011990">
    <property type="entry name" value="TPR-like_helical_dom_sf"/>
</dbReference>
<gene>
    <name evidence="4" type="ORF">VIBC2010_11939</name>
</gene>
<feature type="region of interest" description="Disordered" evidence="2">
    <location>
        <begin position="162"/>
        <end position="181"/>
    </location>
</feature>
<feature type="signal peptide" evidence="3">
    <location>
        <begin position="1"/>
        <end position="21"/>
    </location>
</feature>
<evidence type="ECO:0000313" key="5">
    <source>
        <dbReference type="Proteomes" id="UP000002943"/>
    </source>
</evidence>
<reference evidence="4 5" key="1">
    <citation type="journal article" date="2012" name="Int. J. Syst. Evol. Microbiol.">
        <title>Vibrio caribbeanicus sp. nov., isolated from the marine sponge Scleritoderma cyanea.</title>
        <authorList>
            <person name="Hoffmann M."/>
            <person name="Monday S.R."/>
            <person name="Allard M.W."/>
            <person name="Strain E.A."/>
            <person name="Whittaker P."/>
            <person name="Naum M."/>
            <person name="McCarthy P.J."/>
            <person name="Lopez J.V."/>
            <person name="Fischer M."/>
            <person name="Brown E.W."/>
        </authorList>
    </citation>
    <scope>NUCLEOTIDE SEQUENCE [LARGE SCALE GENOMIC DNA]</scope>
    <source>
        <strain evidence="4 5">ATCC BAA-2122</strain>
    </source>
</reference>
<dbReference type="Proteomes" id="UP000002943">
    <property type="component" value="Unassembled WGS sequence"/>
</dbReference>
<feature type="repeat" description="TPR" evidence="1">
    <location>
        <begin position="208"/>
        <end position="241"/>
    </location>
</feature>
<dbReference type="EMBL" id="AEIU01000075">
    <property type="protein sequence ID" value="EFP96275.1"/>
    <property type="molecule type" value="Genomic_DNA"/>
</dbReference>
<accession>E3BKT1</accession>
<keyword evidence="1" id="KW-0802">TPR repeat</keyword>
<dbReference type="InterPro" id="IPR019734">
    <property type="entry name" value="TPR_rpt"/>
</dbReference>
<name>E3BKT1_9VIBR</name>
<feature type="chain" id="PRO_5003166533" description="Lipoprotein" evidence="3">
    <location>
        <begin position="22"/>
        <end position="464"/>
    </location>
</feature>
<organism evidence="4 5">
    <name type="scientific">Vibrio caribbeanicus ATCC BAA-2122</name>
    <dbReference type="NCBI Taxonomy" id="796620"/>
    <lineage>
        <taxon>Bacteria</taxon>
        <taxon>Pseudomonadati</taxon>
        <taxon>Pseudomonadota</taxon>
        <taxon>Gammaproteobacteria</taxon>
        <taxon>Vibrionales</taxon>
        <taxon>Vibrionaceae</taxon>
        <taxon>Vibrio</taxon>
    </lineage>
</organism>
<evidence type="ECO:0000256" key="1">
    <source>
        <dbReference type="PROSITE-ProRule" id="PRU00339"/>
    </source>
</evidence>
<keyword evidence="3" id="KW-0732">Signal</keyword>
<keyword evidence="5" id="KW-1185">Reference proteome</keyword>
<dbReference type="Gene3D" id="1.25.40.10">
    <property type="entry name" value="Tetratricopeptide repeat domain"/>
    <property type="match status" value="1"/>
</dbReference>
<evidence type="ECO:0000256" key="2">
    <source>
        <dbReference type="SAM" id="MobiDB-lite"/>
    </source>
</evidence>
<dbReference type="PROSITE" id="PS50005">
    <property type="entry name" value="TPR"/>
    <property type="match status" value="1"/>
</dbReference>
<dbReference type="STRING" id="796620.VIBC2010_11939"/>
<feature type="compositionally biased region" description="Basic and acidic residues" evidence="2">
    <location>
        <begin position="162"/>
        <end position="176"/>
    </location>
</feature>
<dbReference type="SUPFAM" id="SSF48452">
    <property type="entry name" value="TPR-like"/>
    <property type="match status" value="1"/>
</dbReference>
<evidence type="ECO:0000313" key="4">
    <source>
        <dbReference type="EMBL" id="EFP96275.1"/>
    </source>
</evidence>
<protein>
    <recommendedName>
        <fullName evidence="6">Lipoprotein</fullName>
    </recommendedName>
</protein>
<dbReference type="eggNOG" id="COG3014">
    <property type="taxonomic scope" value="Bacteria"/>
</dbReference>
<comment type="caution">
    <text evidence="4">The sequence shown here is derived from an EMBL/GenBank/DDBJ whole genome shotgun (WGS) entry which is preliminary data.</text>
</comment>
<sequence length="464" mass="51655">MQRLVIRALVTLLAVFNAGCANLTAGNIFSHYSAQNDDVHQAVLYGNYKQAEESLSDQVAGPILDNMEKGRVYFLNADYKESKSAFESADLAVRKQQDQAVISVSETTKSLSALAVNDNFKTYEPADYELGFLHLYLGLTYVQKNQLDGALVEMRRANQVQEKARKDREGELEADQKQMSAQGLSPNLGSILANYPDAGSKLKAVQNGYLFYLSALLYEANRDLNNAYVDYRRALAVAPNNLEVIRGTMRVAQRLGMRNDLKLLEKQYGQVEPLPASKSRIVILDERGVVDSLDSWKLSLPLYDSRGNGALYSIALPYYSDKLRPSFPPLSVNGSKADSNLIADVDLMASQSLSERLPSIIIRQALRVWAKDMIRKSLTEEENIGSLLVNVWNTLTEQPDTRSWLTLPSQIYTSSMVVNPGMQTVSVGGQEYNFELQAGNTALVWLSRQGAHATIWHKQLGNIK</sequence>
<evidence type="ECO:0000256" key="3">
    <source>
        <dbReference type="SAM" id="SignalP"/>
    </source>
</evidence>